<evidence type="ECO:0000256" key="1">
    <source>
        <dbReference type="SAM" id="MobiDB-lite"/>
    </source>
</evidence>
<comment type="caution">
    <text evidence="2">The sequence shown here is derived from an EMBL/GenBank/DDBJ whole genome shotgun (WGS) entry which is preliminary data.</text>
</comment>
<feature type="compositionally biased region" description="Acidic residues" evidence="1">
    <location>
        <begin position="179"/>
        <end position="196"/>
    </location>
</feature>
<accession>A0AAD2HQX6</accession>
<reference evidence="2" key="1">
    <citation type="submission" date="2023-11" db="EMBL/GenBank/DDBJ databases">
        <authorList>
            <person name="De Vega J J."/>
            <person name="De Vega J J."/>
        </authorList>
    </citation>
    <scope>NUCLEOTIDE SEQUENCE</scope>
</reference>
<evidence type="ECO:0000313" key="2">
    <source>
        <dbReference type="EMBL" id="CAK5280754.1"/>
    </source>
</evidence>
<dbReference type="GO" id="GO:0033167">
    <property type="term" value="C:ARC complex"/>
    <property type="evidence" value="ECO:0007669"/>
    <property type="project" value="InterPro"/>
</dbReference>
<dbReference type="AlphaFoldDB" id="A0AAD2HQX6"/>
<gene>
    <name evidence="2" type="ORF">MYCIT1_LOCUS31367</name>
</gene>
<dbReference type="GO" id="GO:0031047">
    <property type="term" value="P:regulatory ncRNA-mediated gene silencing"/>
    <property type="evidence" value="ECO:0007669"/>
    <property type="project" value="InterPro"/>
</dbReference>
<proteinExistence type="predicted"/>
<organism evidence="2 3">
    <name type="scientific">Mycena citricolor</name>
    <dbReference type="NCBI Taxonomy" id="2018698"/>
    <lineage>
        <taxon>Eukaryota</taxon>
        <taxon>Fungi</taxon>
        <taxon>Dikarya</taxon>
        <taxon>Basidiomycota</taxon>
        <taxon>Agaricomycotina</taxon>
        <taxon>Agaricomycetes</taxon>
        <taxon>Agaricomycetidae</taxon>
        <taxon>Agaricales</taxon>
        <taxon>Marasmiineae</taxon>
        <taxon>Mycenaceae</taxon>
        <taxon>Mycena</taxon>
    </lineage>
</organism>
<feature type="region of interest" description="Disordered" evidence="1">
    <location>
        <begin position="177"/>
        <end position="234"/>
    </location>
</feature>
<dbReference type="Proteomes" id="UP001295794">
    <property type="component" value="Unassembled WGS sequence"/>
</dbReference>
<evidence type="ECO:0000313" key="3">
    <source>
        <dbReference type="Proteomes" id="UP001295794"/>
    </source>
</evidence>
<protein>
    <submittedName>
        <fullName evidence="2">Uncharacterized protein</fullName>
    </submittedName>
</protein>
<name>A0AAD2HQX6_9AGAR</name>
<dbReference type="EMBL" id="CAVNYO010000440">
    <property type="protein sequence ID" value="CAK5280754.1"/>
    <property type="molecule type" value="Genomic_DNA"/>
</dbReference>
<sequence length="600" mass="67092">AHLQSYLNSFLIRHSLPLPRNSMSAPPPPERKFRFPPFPDVPEGVTITPFAQFQQSGICTTIGADGVERDALGIPTIELRSTSDAKTGDAGAGAPLPGLKVWWEEWDVAENTRTCVYDESEAAANRLQQAATDFTKSRRWPLPSTNLEHSWHQFRIYAGLLTPQPTLKKTAQMFNAGEADQDDGDGDPEGGQDDQDDLRAADQAPPQTCEMDRPSPHASSELSGTDAPQKKSQEQIQKLLEEARSRKDETLAHFLGDPARAIRLFLSSWMKYQGLCYYEPNLINTPRLLHFFVRYLRRNRVLPDKTSDRSLAKAMEIIDTALMELPLTSKVSRELRDAFSRACSTQWGSKEENLWDLLGHDRFEELSDAPNEVLSDEPNDGQALLTNEDIEVIAEEAAFDPSSFYPEADEDPHLAWADPLPPVMLESLVGAAGVGIASTHTAGMVERSMRRVRQILEPVQNVPPPSAPLDGPGPVPDDVERALEGRLWRVVLEPWPNWDGEESSDVLAEPETLRCSQEPLRLKHSFDGDITILVTAESAALLRVGMGVGGIWVQMARQGDFEEEDPTKKKKLTKAQKERLRLRYWYVEDVANVLPSYWLV</sequence>
<keyword evidence="3" id="KW-1185">Reference proteome</keyword>
<feature type="non-terminal residue" evidence="2">
    <location>
        <position position="600"/>
    </location>
</feature>